<dbReference type="PANTHER" id="PTHR42910:SF1">
    <property type="entry name" value="MAJOR FACILITATOR SUPERFAMILY (MFS) PROFILE DOMAIN-CONTAINING PROTEIN"/>
    <property type="match status" value="1"/>
</dbReference>
<dbReference type="Proteomes" id="UP001597233">
    <property type="component" value="Unassembled WGS sequence"/>
</dbReference>
<feature type="transmembrane region" description="Helical" evidence="6">
    <location>
        <begin position="305"/>
        <end position="322"/>
    </location>
</feature>
<dbReference type="RefSeq" id="WP_347323251.1">
    <property type="nucleotide sequence ID" value="NZ_JBCGUH010000001.1"/>
</dbReference>
<feature type="transmembrane region" description="Helical" evidence="6">
    <location>
        <begin position="105"/>
        <end position="126"/>
    </location>
</feature>
<dbReference type="Pfam" id="PF07690">
    <property type="entry name" value="MFS_1"/>
    <property type="match status" value="1"/>
</dbReference>
<keyword evidence="2" id="KW-0813">Transport</keyword>
<proteinExistence type="predicted"/>
<sequence>MHAFHSKRQTISSTMEWTLSIICMLVVANLYYDQMLLPDLAHTFHLPFQHIGVVLTVLQLGYTAGLLLIVPLGDRWERKRLIMLSLGCSALCLFMMTIVHSFGWLLFFATLLGFSGFAAQMIIPYLASTLVAPRKSAAISKCLTGIFLGTLLGRLSGGWIGQLWGWTAVHDVAAIALLIGMIIVYIYLPTDYALKEPSYVRIMSSLWTLIRTEPILRETMWIGAITFTVFNIFWAPLSHLLHQAPYDLNSGMASNFGLIGMAGALAAGFASKLPNRVHIRYWNMFALGLMLISFIVLSIPWNQLWILIAVTFVLDIGSRMNMSLNQARLYQLAPAYHSRLNSIYMVSYYIGGAIGSYIGTTVAASYHFPTLALIAILLLCIGLLSIYVHIVRDANAESVTK</sequence>
<dbReference type="InterPro" id="IPR011701">
    <property type="entry name" value="MFS"/>
</dbReference>
<evidence type="ECO:0000313" key="8">
    <source>
        <dbReference type="EMBL" id="MFD1888541.1"/>
    </source>
</evidence>
<comment type="subcellular location">
    <subcellularLocation>
        <location evidence="1">Cell membrane</location>
        <topology evidence="1">Multi-pass membrane protein</topology>
    </subcellularLocation>
</comment>
<feature type="transmembrane region" description="Helical" evidence="6">
    <location>
        <begin position="343"/>
        <end position="364"/>
    </location>
</feature>
<feature type="transmembrane region" description="Helical" evidence="6">
    <location>
        <begin position="81"/>
        <end position="99"/>
    </location>
</feature>
<name>A0ABW4RQM9_9BACL</name>
<accession>A0ABW4RQM9</accession>
<keyword evidence="9" id="KW-1185">Reference proteome</keyword>
<feature type="transmembrane region" description="Helical" evidence="6">
    <location>
        <begin position="12"/>
        <end position="31"/>
    </location>
</feature>
<feature type="transmembrane region" description="Helical" evidence="6">
    <location>
        <begin position="281"/>
        <end position="299"/>
    </location>
</feature>
<evidence type="ECO:0000256" key="2">
    <source>
        <dbReference type="ARBA" id="ARBA00022448"/>
    </source>
</evidence>
<feature type="transmembrane region" description="Helical" evidence="6">
    <location>
        <begin position="138"/>
        <end position="160"/>
    </location>
</feature>
<feature type="transmembrane region" description="Helical" evidence="6">
    <location>
        <begin position="172"/>
        <end position="194"/>
    </location>
</feature>
<dbReference type="InterPro" id="IPR036259">
    <property type="entry name" value="MFS_trans_sf"/>
</dbReference>
<keyword evidence="5 6" id="KW-0472">Membrane</keyword>
<evidence type="ECO:0000313" key="9">
    <source>
        <dbReference type="Proteomes" id="UP001597233"/>
    </source>
</evidence>
<dbReference type="EMBL" id="JBHUEH010000032">
    <property type="protein sequence ID" value="MFD1888541.1"/>
    <property type="molecule type" value="Genomic_DNA"/>
</dbReference>
<evidence type="ECO:0000256" key="3">
    <source>
        <dbReference type="ARBA" id="ARBA00022692"/>
    </source>
</evidence>
<dbReference type="CDD" id="cd17324">
    <property type="entry name" value="MFS_NepI_like"/>
    <property type="match status" value="1"/>
</dbReference>
<gene>
    <name evidence="8" type="ORF">ACFSC9_23905</name>
</gene>
<feature type="domain" description="Major facilitator superfamily (MFS) profile" evidence="7">
    <location>
        <begin position="9"/>
        <end position="394"/>
    </location>
</feature>
<evidence type="ECO:0000256" key="1">
    <source>
        <dbReference type="ARBA" id="ARBA00004651"/>
    </source>
</evidence>
<feature type="transmembrane region" description="Helical" evidence="6">
    <location>
        <begin position="370"/>
        <end position="391"/>
    </location>
</feature>
<evidence type="ECO:0000256" key="5">
    <source>
        <dbReference type="ARBA" id="ARBA00023136"/>
    </source>
</evidence>
<dbReference type="PROSITE" id="PS50850">
    <property type="entry name" value="MFS"/>
    <property type="match status" value="1"/>
</dbReference>
<feature type="transmembrane region" description="Helical" evidence="6">
    <location>
        <begin position="215"/>
        <end position="236"/>
    </location>
</feature>
<dbReference type="SUPFAM" id="SSF103473">
    <property type="entry name" value="MFS general substrate transporter"/>
    <property type="match status" value="1"/>
</dbReference>
<evidence type="ECO:0000259" key="7">
    <source>
        <dbReference type="PROSITE" id="PS50850"/>
    </source>
</evidence>
<evidence type="ECO:0000256" key="4">
    <source>
        <dbReference type="ARBA" id="ARBA00022989"/>
    </source>
</evidence>
<keyword evidence="4 6" id="KW-1133">Transmembrane helix</keyword>
<dbReference type="PANTHER" id="PTHR42910">
    <property type="entry name" value="TRANSPORTER SCO4007-RELATED"/>
    <property type="match status" value="1"/>
</dbReference>
<feature type="transmembrane region" description="Helical" evidence="6">
    <location>
        <begin position="248"/>
        <end position="269"/>
    </location>
</feature>
<keyword evidence="3 6" id="KW-0812">Transmembrane</keyword>
<evidence type="ECO:0000256" key="6">
    <source>
        <dbReference type="SAM" id="Phobius"/>
    </source>
</evidence>
<protein>
    <submittedName>
        <fullName evidence="8">MFS transporter</fullName>
    </submittedName>
</protein>
<dbReference type="Gene3D" id="1.20.1250.20">
    <property type="entry name" value="MFS general substrate transporter like domains"/>
    <property type="match status" value="1"/>
</dbReference>
<organism evidence="8 9">
    <name type="scientific">Paenibacillus wenxiniae</name>
    <dbReference type="NCBI Taxonomy" id="1636843"/>
    <lineage>
        <taxon>Bacteria</taxon>
        <taxon>Bacillati</taxon>
        <taxon>Bacillota</taxon>
        <taxon>Bacilli</taxon>
        <taxon>Bacillales</taxon>
        <taxon>Paenibacillaceae</taxon>
        <taxon>Paenibacillus</taxon>
    </lineage>
</organism>
<feature type="transmembrane region" description="Helical" evidence="6">
    <location>
        <begin position="51"/>
        <end position="69"/>
    </location>
</feature>
<dbReference type="InterPro" id="IPR020846">
    <property type="entry name" value="MFS_dom"/>
</dbReference>
<reference evidence="9" key="1">
    <citation type="journal article" date="2019" name="Int. J. Syst. Evol. Microbiol.">
        <title>The Global Catalogue of Microorganisms (GCM) 10K type strain sequencing project: providing services to taxonomists for standard genome sequencing and annotation.</title>
        <authorList>
            <consortium name="The Broad Institute Genomics Platform"/>
            <consortium name="The Broad Institute Genome Sequencing Center for Infectious Disease"/>
            <person name="Wu L."/>
            <person name="Ma J."/>
        </authorList>
    </citation>
    <scope>NUCLEOTIDE SEQUENCE [LARGE SCALE GENOMIC DNA]</scope>
    <source>
        <strain evidence="9">CCUG 54950</strain>
    </source>
</reference>
<comment type="caution">
    <text evidence="8">The sequence shown here is derived from an EMBL/GenBank/DDBJ whole genome shotgun (WGS) entry which is preliminary data.</text>
</comment>